<reference evidence="2" key="1">
    <citation type="submission" date="2020-10" db="EMBL/GenBank/DDBJ databases">
        <title>Whole-genome sequence of Luteibacter sp. EIF3.</title>
        <authorList>
            <person name="Friedrich I."/>
            <person name="Hertel R."/>
            <person name="Daniel R."/>
        </authorList>
    </citation>
    <scope>NUCLEOTIDE SEQUENCE</scope>
    <source>
        <strain evidence="2">EIF3</strain>
    </source>
</reference>
<dbReference type="InterPro" id="IPR004675">
    <property type="entry name" value="AhpD_core"/>
</dbReference>
<dbReference type="Gene3D" id="1.20.1290.10">
    <property type="entry name" value="AhpD-like"/>
    <property type="match status" value="1"/>
</dbReference>
<accession>A0ABY4T571</accession>
<keyword evidence="3" id="KW-1185">Reference proteome</keyword>
<dbReference type="PANTHER" id="PTHR35446">
    <property type="entry name" value="SI:CH211-175M2.5"/>
    <property type="match status" value="1"/>
</dbReference>
<sequence length="179" mass="18830">MSRIATPTVDTATGATAEVYAKVRKGTGGKLPNVYATLGQLAPAVLDTYLNADAVLASAGLARKDLETIKLVASAQSGCDYCVAAHNMLGKLAGLTAEDVRALRHLEPTGDAKRDALTRFVLTLMQTRGTLPAEAVTAIREAGYSDAQLVAIAFAISQITFTNTFNRINDTDVDFPAAE</sequence>
<gene>
    <name evidence="2" type="ORF">IM816_15695</name>
</gene>
<dbReference type="Pfam" id="PF02627">
    <property type="entry name" value="CMD"/>
    <property type="match status" value="1"/>
</dbReference>
<dbReference type="RefSeq" id="WP_250338808.1">
    <property type="nucleotide sequence ID" value="NZ_CP063231.1"/>
</dbReference>
<dbReference type="NCBIfam" id="TIGR00778">
    <property type="entry name" value="ahpD_dom"/>
    <property type="match status" value="1"/>
</dbReference>
<evidence type="ECO:0000259" key="1">
    <source>
        <dbReference type="Pfam" id="PF02627"/>
    </source>
</evidence>
<name>A0ABY4T571_9GAMM</name>
<evidence type="ECO:0000313" key="2">
    <source>
        <dbReference type="EMBL" id="URL58029.1"/>
    </source>
</evidence>
<feature type="domain" description="Carboxymuconolactone decarboxylase-like" evidence="1">
    <location>
        <begin position="43"/>
        <end position="114"/>
    </location>
</feature>
<dbReference type="PANTHER" id="PTHR35446:SF3">
    <property type="entry name" value="CMD DOMAIN-CONTAINING PROTEIN"/>
    <property type="match status" value="1"/>
</dbReference>
<protein>
    <submittedName>
        <fullName evidence="2">Carboxymuconolactone decarboxylase family protein</fullName>
    </submittedName>
</protein>
<dbReference type="InterPro" id="IPR003779">
    <property type="entry name" value="CMD-like"/>
</dbReference>
<proteinExistence type="predicted"/>
<dbReference type="SUPFAM" id="SSF69118">
    <property type="entry name" value="AhpD-like"/>
    <property type="match status" value="1"/>
</dbReference>
<organism evidence="2 3">
    <name type="scientific">Luteibacter flocculans</name>
    <dbReference type="NCBI Taxonomy" id="2780091"/>
    <lineage>
        <taxon>Bacteria</taxon>
        <taxon>Pseudomonadati</taxon>
        <taxon>Pseudomonadota</taxon>
        <taxon>Gammaproteobacteria</taxon>
        <taxon>Lysobacterales</taxon>
        <taxon>Rhodanobacteraceae</taxon>
        <taxon>Luteibacter</taxon>
    </lineage>
</organism>
<dbReference type="EMBL" id="CP063231">
    <property type="protein sequence ID" value="URL58029.1"/>
    <property type="molecule type" value="Genomic_DNA"/>
</dbReference>
<dbReference type="Proteomes" id="UP001056681">
    <property type="component" value="Chromosome"/>
</dbReference>
<dbReference type="InterPro" id="IPR029032">
    <property type="entry name" value="AhpD-like"/>
</dbReference>
<evidence type="ECO:0000313" key="3">
    <source>
        <dbReference type="Proteomes" id="UP001056681"/>
    </source>
</evidence>